<sequence length="92" mass="10469">MAVDVTKFILGSGGFTIRSGRVPNPQLPNLCYLDHSLLSQLICKPTPIPTPNNIPKRVFVQILRFDIFQFVPFLLSYVHDIKFKIFISFCSV</sequence>
<dbReference type="Proteomes" id="UP000238479">
    <property type="component" value="Chromosome 1"/>
</dbReference>
<organism evidence="1 2">
    <name type="scientific">Rosa chinensis</name>
    <name type="common">China rose</name>
    <dbReference type="NCBI Taxonomy" id="74649"/>
    <lineage>
        <taxon>Eukaryota</taxon>
        <taxon>Viridiplantae</taxon>
        <taxon>Streptophyta</taxon>
        <taxon>Embryophyta</taxon>
        <taxon>Tracheophyta</taxon>
        <taxon>Spermatophyta</taxon>
        <taxon>Magnoliopsida</taxon>
        <taxon>eudicotyledons</taxon>
        <taxon>Gunneridae</taxon>
        <taxon>Pentapetalae</taxon>
        <taxon>rosids</taxon>
        <taxon>fabids</taxon>
        <taxon>Rosales</taxon>
        <taxon>Rosaceae</taxon>
        <taxon>Rosoideae</taxon>
        <taxon>Rosoideae incertae sedis</taxon>
        <taxon>Rosa</taxon>
    </lineage>
</organism>
<dbReference type="AlphaFoldDB" id="A0A2P6SGJ5"/>
<evidence type="ECO:0000313" key="1">
    <source>
        <dbReference type="EMBL" id="PRQ57792.1"/>
    </source>
</evidence>
<dbReference type="Gramene" id="PRQ57792">
    <property type="protein sequence ID" value="PRQ57792"/>
    <property type="gene ID" value="RchiOBHm_Chr1g0352181"/>
</dbReference>
<reference evidence="1 2" key="1">
    <citation type="journal article" date="2018" name="Nat. Genet.">
        <title>The Rosa genome provides new insights in the design of modern roses.</title>
        <authorList>
            <person name="Bendahmane M."/>
        </authorList>
    </citation>
    <scope>NUCLEOTIDE SEQUENCE [LARGE SCALE GENOMIC DNA]</scope>
    <source>
        <strain evidence="2">cv. Old Blush</strain>
    </source>
</reference>
<evidence type="ECO:0000313" key="2">
    <source>
        <dbReference type="Proteomes" id="UP000238479"/>
    </source>
</evidence>
<name>A0A2P6SGJ5_ROSCH</name>
<proteinExistence type="predicted"/>
<protein>
    <submittedName>
        <fullName evidence="1">Uncharacterized protein</fullName>
    </submittedName>
</protein>
<comment type="caution">
    <text evidence="1">The sequence shown here is derived from an EMBL/GenBank/DDBJ whole genome shotgun (WGS) entry which is preliminary data.</text>
</comment>
<accession>A0A2P6SGJ5</accession>
<keyword evidence="2" id="KW-1185">Reference proteome</keyword>
<dbReference type="EMBL" id="PDCK01000039">
    <property type="protein sequence ID" value="PRQ57792.1"/>
    <property type="molecule type" value="Genomic_DNA"/>
</dbReference>
<gene>
    <name evidence="1" type="ORF">RchiOBHm_Chr1g0352181</name>
</gene>